<evidence type="ECO:0000313" key="1">
    <source>
        <dbReference type="EMBL" id="KAI6085474.1"/>
    </source>
</evidence>
<dbReference type="EMBL" id="MU394325">
    <property type="protein sequence ID" value="KAI6085474.1"/>
    <property type="molecule type" value="Genomic_DNA"/>
</dbReference>
<protein>
    <submittedName>
        <fullName evidence="1">Uncharacterized protein</fullName>
    </submittedName>
</protein>
<reference evidence="1 2" key="1">
    <citation type="journal article" date="2022" name="New Phytol.">
        <title>Ecological generalism drives hyperdiversity of secondary metabolite gene clusters in xylarialean endophytes.</title>
        <authorList>
            <person name="Franco M.E.E."/>
            <person name="Wisecaver J.H."/>
            <person name="Arnold A.E."/>
            <person name="Ju Y.M."/>
            <person name="Slot J.C."/>
            <person name="Ahrendt S."/>
            <person name="Moore L.P."/>
            <person name="Eastman K.E."/>
            <person name="Scott K."/>
            <person name="Konkel Z."/>
            <person name="Mondo S.J."/>
            <person name="Kuo A."/>
            <person name="Hayes R.D."/>
            <person name="Haridas S."/>
            <person name="Andreopoulos B."/>
            <person name="Riley R."/>
            <person name="LaButti K."/>
            <person name="Pangilinan J."/>
            <person name="Lipzen A."/>
            <person name="Amirebrahimi M."/>
            <person name="Yan J."/>
            <person name="Adam C."/>
            <person name="Keymanesh K."/>
            <person name="Ng V."/>
            <person name="Louie K."/>
            <person name="Northen T."/>
            <person name="Drula E."/>
            <person name="Henrissat B."/>
            <person name="Hsieh H.M."/>
            <person name="Youens-Clark K."/>
            <person name="Lutzoni F."/>
            <person name="Miadlikowska J."/>
            <person name="Eastwood D.C."/>
            <person name="Hamelin R.C."/>
            <person name="Grigoriev I.V."/>
            <person name="U'Ren J.M."/>
        </authorList>
    </citation>
    <scope>NUCLEOTIDE SEQUENCE [LARGE SCALE GENOMIC DNA]</scope>
    <source>
        <strain evidence="1 2">ER1909</strain>
    </source>
</reference>
<sequence>MEQQIPLSSHAHMPALQPGSYKPIASMNATVCAPHKFEGWPDDTSPWASSIFTSPFGDAMALADQHFWGDSNSPQTREELGHGFDAADNFGSGYTIDNIASLGPGTDSNTLEFGQQRHTAAKSTVPLDHAQLSNNLPLMGLRRSYGDNHDEIPADEDLVFDESLTPSSTTMRSKRLSQSPETRKSPFYSPQSAISPTGSANAPWMTDGTIDNSPISVAADSPPAAPRNRRNRERNRVAAHKCRQKAKQSTSVLQERERQLSSQNRVLREHLGGLRDEILDLRTEILKHSRCDSDIIQNYIARSARDLH</sequence>
<keyword evidence="2" id="KW-1185">Reference proteome</keyword>
<comment type="caution">
    <text evidence="1">The sequence shown here is derived from an EMBL/GenBank/DDBJ whole genome shotgun (WGS) entry which is preliminary data.</text>
</comment>
<dbReference type="Proteomes" id="UP001497680">
    <property type="component" value="Unassembled WGS sequence"/>
</dbReference>
<proteinExistence type="predicted"/>
<name>A0ACC0CYE4_9PEZI</name>
<organism evidence="1 2">
    <name type="scientific">Hypoxylon rubiginosum</name>
    <dbReference type="NCBI Taxonomy" id="110542"/>
    <lineage>
        <taxon>Eukaryota</taxon>
        <taxon>Fungi</taxon>
        <taxon>Dikarya</taxon>
        <taxon>Ascomycota</taxon>
        <taxon>Pezizomycotina</taxon>
        <taxon>Sordariomycetes</taxon>
        <taxon>Xylariomycetidae</taxon>
        <taxon>Xylariales</taxon>
        <taxon>Hypoxylaceae</taxon>
        <taxon>Hypoxylon</taxon>
    </lineage>
</organism>
<accession>A0ACC0CYE4</accession>
<evidence type="ECO:0000313" key="2">
    <source>
        <dbReference type="Proteomes" id="UP001497680"/>
    </source>
</evidence>
<gene>
    <name evidence="1" type="ORF">F4821DRAFT_150266</name>
</gene>